<keyword evidence="3" id="KW-1185">Reference proteome</keyword>
<dbReference type="Proteomes" id="UP000509510">
    <property type="component" value="Chromosome VI"/>
</dbReference>
<organism evidence="2 3">
    <name type="scientific">Talaromyces rugulosus</name>
    <name type="common">Penicillium rugulosum</name>
    <dbReference type="NCBI Taxonomy" id="121627"/>
    <lineage>
        <taxon>Eukaryota</taxon>
        <taxon>Fungi</taxon>
        <taxon>Dikarya</taxon>
        <taxon>Ascomycota</taxon>
        <taxon>Pezizomycotina</taxon>
        <taxon>Eurotiomycetes</taxon>
        <taxon>Eurotiomycetidae</taxon>
        <taxon>Eurotiales</taxon>
        <taxon>Trichocomaceae</taxon>
        <taxon>Talaromyces</taxon>
        <taxon>Talaromyces sect. Islandici</taxon>
    </lineage>
</organism>
<dbReference type="OrthoDB" id="4494065at2759"/>
<dbReference type="GeneID" id="55998450"/>
<dbReference type="AlphaFoldDB" id="A0A7H8RBI1"/>
<dbReference type="RefSeq" id="XP_035349974.1">
    <property type="nucleotide sequence ID" value="XM_035494081.1"/>
</dbReference>
<dbReference type="KEGG" id="trg:TRUGW13939_10971"/>
<feature type="region of interest" description="Disordered" evidence="1">
    <location>
        <begin position="164"/>
        <end position="230"/>
    </location>
</feature>
<proteinExistence type="predicted"/>
<feature type="compositionally biased region" description="Low complexity" evidence="1">
    <location>
        <begin position="164"/>
        <end position="179"/>
    </location>
</feature>
<gene>
    <name evidence="2" type="ORF">TRUGW13939_10971</name>
</gene>
<dbReference type="EMBL" id="CP055903">
    <property type="protein sequence ID" value="QKX63800.1"/>
    <property type="molecule type" value="Genomic_DNA"/>
</dbReference>
<evidence type="ECO:0000256" key="1">
    <source>
        <dbReference type="SAM" id="MobiDB-lite"/>
    </source>
</evidence>
<feature type="compositionally biased region" description="Low complexity" evidence="1">
    <location>
        <begin position="207"/>
        <end position="225"/>
    </location>
</feature>
<feature type="compositionally biased region" description="Low complexity" evidence="1">
    <location>
        <begin position="186"/>
        <end position="199"/>
    </location>
</feature>
<sequence>MAANQCVGNPTFNEVTNGAISEWPDNLPGLICKTPPFGTNSASRFAQCCSGPVYNITSPTSADDPAYPVSCATLCQMDPALNKFNNKYPYHWSDHFMCLTDGGTEASDWDVVCDTVTVKGDPAPTSFIHTPTGPWQTSSYALDSWGFPEPTAVSVLSNVQSETTAVSSTRSSTPTATSTGLSETALPSTSVLPSISSSPPSSPSPSPSLSGTGTTTAPVPTTSTSNGGKLNLKNASTALLAVSMLCIGWGSL</sequence>
<evidence type="ECO:0000313" key="2">
    <source>
        <dbReference type="EMBL" id="QKX63800.1"/>
    </source>
</evidence>
<protein>
    <submittedName>
        <fullName evidence="2">Uncharacterized protein</fullName>
    </submittedName>
</protein>
<name>A0A7H8RBI1_TALRU</name>
<accession>A0A7H8RBI1</accession>
<reference evidence="3" key="1">
    <citation type="submission" date="2020-06" db="EMBL/GenBank/DDBJ databases">
        <title>A chromosome-scale genome assembly of Talaromyces rugulosus W13939.</title>
        <authorList>
            <person name="Wang B."/>
            <person name="Guo L."/>
            <person name="Ye K."/>
            <person name="Wang L."/>
        </authorList>
    </citation>
    <scope>NUCLEOTIDE SEQUENCE [LARGE SCALE GENOMIC DNA]</scope>
    <source>
        <strain evidence="3">W13939</strain>
    </source>
</reference>
<evidence type="ECO:0000313" key="3">
    <source>
        <dbReference type="Proteomes" id="UP000509510"/>
    </source>
</evidence>